<name>A0ABT3N6K4_9BACT</name>
<sequence>MTQHLPITDFTFQNHTVKALSKNEGTWFVTKAVCDAMKII</sequence>
<dbReference type="Proteomes" id="UP001209681">
    <property type="component" value="Unassembled WGS sequence"/>
</dbReference>
<reference evidence="1 2" key="1">
    <citation type="submission" date="2022-11" db="EMBL/GenBank/DDBJ databases">
        <title>Desulfobotulus tamanensis H1 sp. nov. - anaerobic, alkaliphilic, sulphate reducing bacterium isolated from terrestrial mud volcano.</title>
        <authorList>
            <person name="Frolova A."/>
            <person name="Merkel A.Y."/>
            <person name="Slobodkin A.I."/>
        </authorList>
    </citation>
    <scope>NUCLEOTIDE SEQUENCE [LARGE SCALE GENOMIC DNA]</scope>
    <source>
        <strain evidence="1 2">H1</strain>
    </source>
</reference>
<proteinExistence type="predicted"/>
<evidence type="ECO:0000313" key="2">
    <source>
        <dbReference type="Proteomes" id="UP001209681"/>
    </source>
</evidence>
<evidence type="ECO:0000313" key="1">
    <source>
        <dbReference type="EMBL" id="MCW7753097.1"/>
    </source>
</evidence>
<keyword evidence="2" id="KW-1185">Reference proteome</keyword>
<comment type="caution">
    <text evidence="1">The sequence shown here is derived from an EMBL/GenBank/DDBJ whole genome shotgun (WGS) entry which is preliminary data.</text>
</comment>
<gene>
    <name evidence="1" type="ORF">OOT00_03745</name>
</gene>
<evidence type="ECO:0008006" key="3">
    <source>
        <dbReference type="Google" id="ProtNLM"/>
    </source>
</evidence>
<protein>
    <recommendedName>
        <fullName evidence="3">Bro-N domain-containing protein</fullName>
    </recommendedName>
</protein>
<dbReference type="RefSeq" id="WP_265423956.1">
    <property type="nucleotide sequence ID" value="NZ_JAPFPW010000003.1"/>
</dbReference>
<dbReference type="EMBL" id="JAPFPW010000003">
    <property type="protein sequence ID" value="MCW7753097.1"/>
    <property type="molecule type" value="Genomic_DNA"/>
</dbReference>
<organism evidence="1 2">
    <name type="scientific">Desulfobotulus pelophilus</name>
    <dbReference type="NCBI Taxonomy" id="2823377"/>
    <lineage>
        <taxon>Bacteria</taxon>
        <taxon>Pseudomonadati</taxon>
        <taxon>Thermodesulfobacteriota</taxon>
        <taxon>Desulfobacteria</taxon>
        <taxon>Desulfobacterales</taxon>
        <taxon>Desulfobacteraceae</taxon>
        <taxon>Desulfobotulus</taxon>
    </lineage>
</organism>
<accession>A0ABT3N6K4</accession>